<dbReference type="Gene3D" id="2.30.30.100">
    <property type="match status" value="1"/>
</dbReference>
<dbReference type="InterPro" id="IPR010920">
    <property type="entry name" value="LSM_dom_sf"/>
</dbReference>
<dbReference type="GO" id="GO:0071013">
    <property type="term" value="C:catalytic step 2 spliceosome"/>
    <property type="evidence" value="ECO:0007669"/>
    <property type="project" value="TreeGrafter"/>
</dbReference>
<dbReference type="GO" id="GO:0005682">
    <property type="term" value="C:U5 snRNP"/>
    <property type="evidence" value="ECO:0007669"/>
    <property type="project" value="TreeGrafter"/>
</dbReference>
<dbReference type="PANTHER" id="PTHR10701:SF15">
    <property type="entry name" value="SMALL NUCLEAR RIBONUCLEOPROTEIN-ASSOCIATED PROTEINS B AND B"/>
    <property type="match status" value="1"/>
</dbReference>
<evidence type="ECO:0000313" key="2">
    <source>
        <dbReference type="EMBL" id="KAB0345198.1"/>
    </source>
</evidence>
<name>A0A5N3V8H0_MUNMU</name>
<dbReference type="GO" id="GO:0005685">
    <property type="term" value="C:U1 snRNP"/>
    <property type="evidence" value="ECO:0007669"/>
    <property type="project" value="TreeGrafter"/>
</dbReference>
<dbReference type="Proteomes" id="UP000326458">
    <property type="component" value="Unassembled WGS sequence"/>
</dbReference>
<proteinExistence type="predicted"/>
<dbReference type="GO" id="GO:0071004">
    <property type="term" value="C:U2-type prespliceosome"/>
    <property type="evidence" value="ECO:0007669"/>
    <property type="project" value="TreeGrafter"/>
</dbReference>
<evidence type="ECO:0000259" key="1">
    <source>
        <dbReference type="Pfam" id="PF01423"/>
    </source>
</evidence>
<keyword evidence="3" id="KW-1185">Reference proteome</keyword>
<dbReference type="InterPro" id="IPR001163">
    <property type="entry name" value="Sm_dom_euk/arc"/>
</dbReference>
<comment type="caution">
    <text evidence="2">The sequence shown here is derived from an EMBL/GenBank/DDBJ whole genome shotgun (WGS) entry which is preliminary data.</text>
</comment>
<gene>
    <name evidence="2" type="ORF">FD754_022124</name>
</gene>
<accession>A0A5N3V8H0</accession>
<dbReference type="SUPFAM" id="SSF50182">
    <property type="entry name" value="Sm-like ribonucleoproteins"/>
    <property type="match status" value="1"/>
</dbReference>
<dbReference type="GO" id="GO:0005687">
    <property type="term" value="C:U4 snRNP"/>
    <property type="evidence" value="ECO:0007669"/>
    <property type="project" value="TreeGrafter"/>
</dbReference>
<dbReference type="EMBL" id="VCEA01000003">
    <property type="protein sequence ID" value="KAB0345198.1"/>
    <property type="molecule type" value="Genomic_DNA"/>
</dbReference>
<dbReference type="GO" id="GO:0000398">
    <property type="term" value="P:mRNA splicing, via spliceosome"/>
    <property type="evidence" value="ECO:0007669"/>
    <property type="project" value="TreeGrafter"/>
</dbReference>
<dbReference type="GO" id="GO:0070990">
    <property type="term" value="F:snRNP binding"/>
    <property type="evidence" value="ECO:0007669"/>
    <property type="project" value="TreeGrafter"/>
</dbReference>
<dbReference type="GO" id="GO:0005737">
    <property type="term" value="C:cytoplasm"/>
    <property type="evidence" value="ECO:0007669"/>
    <property type="project" value="TreeGrafter"/>
</dbReference>
<evidence type="ECO:0000313" key="3">
    <source>
        <dbReference type="Proteomes" id="UP000326458"/>
    </source>
</evidence>
<dbReference type="GO" id="GO:0005686">
    <property type="term" value="C:U2 snRNP"/>
    <property type="evidence" value="ECO:0007669"/>
    <property type="project" value="TreeGrafter"/>
</dbReference>
<dbReference type="GO" id="GO:0046540">
    <property type="term" value="C:U4/U6 x U5 tri-snRNP complex"/>
    <property type="evidence" value="ECO:0007669"/>
    <property type="project" value="TreeGrafter"/>
</dbReference>
<dbReference type="PANTHER" id="PTHR10701">
    <property type="entry name" value="SMALL NUCLEAR RIBONUCLEOPROTEIN-ASSOCIATED PROTEIN B AND N"/>
    <property type="match status" value="1"/>
</dbReference>
<dbReference type="InterPro" id="IPR050914">
    <property type="entry name" value="snRNP_SmB/NAA38-like"/>
</dbReference>
<reference evidence="2 3" key="1">
    <citation type="submission" date="2019-06" db="EMBL/GenBank/DDBJ databases">
        <title>Discovery of a novel chromosome fission-fusion reversal in muntjac.</title>
        <authorList>
            <person name="Mudd A.B."/>
            <person name="Bredeson J.V."/>
            <person name="Baum R."/>
            <person name="Hockemeyer D."/>
            <person name="Rokhsar D.S."/>
        </authorList>
    </citation>
    <scope>NUCLEOTIDE SEQUENCE [LARGE SCALE GENOMIC DNA]</scope>
    <source>
        <strain evidence="2">UTSW_UCB_Mm</strain>
        <tissue evidence="2">Fibroblast cell line</tissue>
    </source>
</reference>
<dbReference type="Pfam" id="PF01423">
    <property type="entry name" value="LSM"/>
    <property type="match status" value="1"/>
</dbReference>
<organism evidence="2 3">
    <name type="scientific">Muntiacus muntjak</name>
    <name type="common">Barking deer</name>
    <name type="synonym">Indian muntjac</name>
    <dbReference type="NCBI Taxonomy" id="9888"/>
    <lineage>
        <taxon>Eukaryota</taxon>
        <taxon>Metazoa</taxon>
        <taxon>Chordata</taxon>
        <taxon>Craniata</taxon>
        <taxon>Vertebrata</taxon>
        <taxon>Euteleostomi</taxon>
        <taxon>Mammalia</taxon>
        <taxon>Eutheria</taxon>
        <taxon>Laurasiatheria</taxon>
        <taxon>Artiodactyla</taxon>
        <taxon>Ruminantia</taxon>
        <taxon>Pecora</taxon>
        <taxon>Cervidae</taxon>
        <taxon>Muntiacinae</taxon>
        <taxon>Muntiacus</taxon>
    </lineage>
</organism>
<sequence>MTIMTVGRSSKMLQHTDHRKECILQDGRIFIGTFKTFDKHVNLTLYDCDEFRR</sequence>
<feature type="non-terminal residue" evidence="2">
    <location>
        <position position="53"/>
    </location>
</feature>
<dbReference type="AlphaFoldDB" id="A0A5N3V8H0"/>
<feature type="domain" description="Sm" evidence="1">
    <location>
        <begin position="13"/>
        <end position="52"/>
    </location>
</feature>
<protein>
    <recommendedName>
        <fullName evidence="1">Sm domain-containing protein</fullName>
    </recommendedName>
</protein>